<sequence length="265" mass="29101">MAFALSSLESPSVSAALIWILGTAGIGMRRYPDAADRSTLPRDANIRIAFTKTEPRRLHFVALYFHTNLNTPRRRQSLASRVTFKLPTAYLPCYRRCQSSSTAALPYESKLQTTYIAAVQSSATMGHGKDKDREVRVQMVVQMHWDASIIEDGNQTIGWTGSPYQSLVSNRAIWNGDYRPCRSWRHLDAPTAATIGSASHLSSEPIGCPSSTSLHTQIVVALRSPSPLTVPSSADARTWPPKTETEMLVARSSNPINSASGLFAH</sequence>
<evidence type="ECO:0000313" key="2">
    <source>
        <dbReference type="Proteomes" id="UP001243330"/>
    </source>
</evidence>
<name>A0AAD9AW40_9PEZI</name>
<reference evidence="1" key="1">
    <citation type="submission" date="2023-01" db="EMBL/GenBank/DDBJ databases">
        <title>Colletotrichum chrysophilum M932 genome sequence.</title>
        <authorList>
            <person name="Baroncelli R."/>
        </authorList>
    </citation>
    <scope>NUCLEOTIDE SEQUENCE</scope>
    <source>
        <strain evidence="1">M932</strain>
    </source>
</reference>
<dbReference type="Proteomes" id="UP001243330">
    <property type="component" value="Unassembled WGS sequence"/>
</dbReference>
<proteinExistence type="predicted"/>
<protein>
    <submittedName>
        <fullName evidence="1">Uncharacterized protein</fullName>
    </submittedName>
</protein>
<keyword evidence="2" id="KW-1185">Reference proteome</keyword>
<gene>
    <name evidence="1" type="ORF">CCHR01_01682</name>
</gene>
<comment type="caution">
    <text evidence="1">The sequence shown here is derived from an EMBL/GenBank/DDBJ whole genome shotgun (WGS) entry which is preliminary data.</text>
</comment>
<accession>A0AAD9AW40</accession>
<evidence type="ECO:0000313" key="1">
    <source>
        <dbReference type="EMBL" id="KAK1855668.1"/>
    </source>
</evidence>
<dbReference type="AlphaFoldDB" id="A0AAD9AW40"/>
<dbReference type="EMBL" id="JAQOWY010000018">
    <property type="protein sequence ID" value="KAK1855668.1"/>
    <property type="molecule type" value="Genomic_DNA"/>
</dbReference>
<organism evidence="1 2">
    <name type="scientific">Colletotrichum chrysophilum</name>
    <dbReference type="NCBI Taxonomy" id="1836956"/>
    <lineage>
        <taxon>Eukaryota</taxon>
        <taxon>Fungi</taxon>
        <taxon>Dikarya</taxon>
        <taxon>Ascomycota</taxon>
        <taxon>Pezizomycotina</taxon>
        <taxon>Sordariomycetes</taxon>
        <taxon>Hypocreomycetidae</taxon>
        <taxon>Glomerellales</taxon>
        <taxon>Glomerellaceae</taxon>
        <taxon>Colletotrichum</taxon>
        <taxon>Colletotrichum gloeosporioides species complex</taxon>
    </lineage>
</organism>